<feature type="coiled-coil region" evidence="10">
    <location>
        <begin position="145"/>
        <end position="175"/>
    </location>
</feature>
<dbReference type="EMBL" id="JASJEX010000004">
    <property type="protein sequence ID" value="MDJ1130113.1"/>
    <property type="molecule type" value="Genomic_DNA"/>
</dbReference>
<dbReference type="PANTHER" id="PTHR11059:SF0">
    <property type="entry name" value="DNA REPAIR PROTEIN RECN"/>
    <property type="match status" value="1"/>
</dbReference>
<feature type="domain" description="RecF/RecN/SMC N-terminal" evidence="11">
    <location>
        <begin position="5"/>
        <end position="496"/>
    </location>
</feature>
<comment type="caution">
    <text evidence="12">The sequence shown here is derived from an EMBL/GenBank/DDBJ whole genome shotgun (WGS) entry which is preliminary data.</text>
</comment>
<proteinExistence type="inferred from homology"/>
<keyword evidence="4" id="KW-0547">Nucleotide-binding</keyword>
<comment type="function">
    <text evidence="1 9">May be involved in recombinational repair of damaged DNA.</text>
</comment>
<evidence type="ECO:0000256" key="10">
    <source>
        <dbReference type="SAM" id="Coils"/>
    </source>
</evidence>
<dbReference type="Proteomes" id="UP001431693">
    <property type="component" value="Unassembled WGS sequence"/>
</dbReference>
<accession>A0ABT6ZM29</accession>
<organism evidence="12 13">
    <name type="scientific">Kribbibacterium absianum</name>
    <dbReference type="NCBI Taxonomy" id="3044210"/>
    <lineage>
        <taxon>Bacteria</taxon>
        <taxon>Bacillati</taxon>
        <taxon>Actinomycetota</taxon>
        <taxon>Coriobacteriia</taxon>
        <taxon>Coriobacteriales</taxon>
        <taxon>Kribbibacteriaceae</taxon>
        <taxon>Kribbibacterium</taxon>
    </lineage>
</organism>
<evidence type="ECO:0000313" key="12">
    <source>
        <dbReference type="EMBL" id="MDJ1130113.1"/>
    </source>
</evidence>
<dbReference type="Gene3D" id="3.40.50.300">
    <property type="entry name" value="P-loop containing nucleotide triphosphate hydrolases"/>
    <property type="match status" value="2"/>
</dbReference>
<keyword evidence="6" id="KW-0067">ATP-binding</keyword>
<dbReference type="Pfam" id="PF02463">
    <property type="entry name" value="SMC_N"/>
    <property type="match status" value="1"/>
</dbReference>
<dbReference type="InterPro" id="IPR004604">
    <property type="entry name" value="DNA_recomb/repair_RecN"/>
</dbReference>
<dbReference type="NCBIfam" id="TIGR00634">
    <property type="entry name" value="recN"/>
    <property type="match status" value="1"/>
</dbReference>
<keyword evidence="7 9" id="KW-0234">DNA repair</keyword>
<sequence length="545" mass="57631">MIDELHAKNVALIKDAAIAFDDGLTVITGETGSGKTALLGSLKLLVGERANASLIREGADELSVEGRFFVDDGDEDGHVAVRRVDGRGRGRVSIDGSLSSVKALAATLGDTVDLCGQHEHQRLLSVASHVALLDGFAGDRGAVALDEYRAALKEANAAAKELARLQELSATARERLDQARFTYDRIMAVDPQPGELEALEEELPRYENAEALRQAAEGARQALSHDGGAIDALAEAGQYLLQAPVDDPELASVAETLASLAIEAEDAASSLRAYRDAVDVDPERLAVLQARQAALQGLARTMGPGMERVLERKAEAEEVIEAAEGSGDAEREAEAAMAEAEERLSVAAGAVSALRRETAPGLAEAVTAQMARLEMGGARLTVEVRDLPRAQWTASQGPTSVELLYQPGAGMVARPLRKIASGGEVSRVMLATKVVQGNADDVETLVFDEVDAGVGGSVAVALGEVLRDLSKTHQVICVTHLAQVAVFADRQYVVSKRPGDDGIPETQIHEVTGDERVEEVARMLSGDTSDASLNHAREMLEAQGH</sequence>
<evidence type="ECO:0000256" key="1">
    <source>
        <dbReference type="ARBA" id="ARBA00003618"/>
    </source>
</evidence>
<keyword evidence="5 9" id="KW-0227">DNA damage</keyword>
<evidence type="ECO:0000256" key="2">
    <source>
        <dbReference type="ARBA" id="ARBA00009441"/>
    </source>
</evidence>
<name>A0ABT6ZM29_9ACTN</name>
<keyword evidence="10" id="KW-0175">Coiled coil</keyword>
<dbReference type="PIRSF" id="PIRSF003128">
    <property type="entry name" value="RecN"/>
    <property type="match status" value="1"/>
</dbReference>
<protein>
    <recommendedName>
        <fullName evidence="3 9">DNA repair protein RecN</fullName>
    </recommendedName>
    <alternativeName>
        <fullName evidence="8 9">Recombination protein N</fullName>
    </alternativeName>
</protein>
<evidence type="ECO:0000256" key="5">
    <source>
        <dbReference type="ARBA" id="ARBA00022763"/>
    </source>
</evidence>
<reference evidence="12" key="1">
    <citation type="submission" date="2023-05" db="EMBL/GenBank/DDBJ databases">
        <title>[olsenella] sp. nov., isolated from a pig farm feces dump.</title>
        <authorList>
            <person name="Chang Y.-H."/>
        </authorList>
    </citation>
    <scope>NUCLEOTIDE SEQUENCE</scope>
    <source>
        <strain evidence="12">YH-ols2217</strain>
    </source>
</reference>
<dbReference type="CDD" id="cd03241">
    <property type="entry name" value="ABC_RecN"/>
    <property type="match status" value="1"/>
</dbReference>
<keyword evidence="13" id="KW-1185">Reference proteome</keyword>
<dbReference type="RefSeq" id="WP_283713278.1">
    <property type="nucleotide sequence ID" value="NZ_JASJEW010000003.1"/>
</dbReference>
<comment type="similarity">
    <text evidence="2 9">Belongs to the RecN family.</text>
</comment>
<dbReference type="PANTHER" id="PTHR11059">
    <property type="entry name" value="DNA REPAIR PROTEIN RECN"/>
    <property type="match status" value="1"/>
</dbReference>
<evidence type="ECO:0000256" key="8">
    <source>
        <dbReference type="ARBA" id="ARBA00033408"/>
    </source>
</evidence>
<evidence type="ECO:0000313" key="13">
    <source>
        <dbReference type="Proteomes" id="UP001431693"/>
    </source>
</evidence>
<dbReference type="InterPro" id="IPR003395">
    <property type="entry name" value="RecF/RecN/SMC_N"/>
</dbReference>
<gene>
    <name evidence="12" type="primary">recN</name>
    <name evidence="12" type="ORF">QJ043_08505</name>
</gene>
<evidence type="ECO:0000256" key="9">
    <source>
        <dbReference type="PIRNR" id="PIRNR003128"/>
    </source>
</evidence>
<dbReference type="InterPro" id="IPR027417">
    <property type="entry name" value="P-loop_NTPase"/>
</dbReference>
<dbReference type="SUPFAM" id="SSF52540">
    <property type="entry name" value="P-loop containing nucleoside triphosphate hydrolases"/>
    <property type="match status" value="1"/>
</dbReference>
<evidence type="ECO:0000259" key="11">
    <source>
        <dbReference type="Pfam" id="PF02463"/>
    </source>
</evidence>
<evidence type="ECO:0000256" key="4">
    <source>
        <dbReference type="ARBA" id="ARBA00022741"/>
    </source>
</evidence>
<evidence type="ECO:0000256" key="7">
    <source>
        <dbReference type="ARBA" id="ARBA00023204"/>
    </source>
</evidence>
<feature type="coiled-coil region" evidence="10">
    <location>
        <begin position="306"/>
        <end position="357"/>
    </location>
</feature>
<evidence type="ECO:0000256" key="3">
    <source>
        <dbReference type="ARBA" id="ARBA00021315"/>
    </source>
</evidence>
<evidence type="ECO:0000256" key="6">
    <source>
        <dbReference type="ARBA" id="ARBA00022840"/>
    </source>
</evidence>